<evidence type="ECO:0000313" key="3">
    <source>
        <dbReference type="EMBL" id="KAI4538760.1"/>
    </source>
</evidence>
<dbReference type="InterPro" id="IPR023362">
    <property type="entry name" value="PH-BEACH_dom"/>
</dbReference>
<dbReference type="InterPro" id="IPR011993">
    <property type="entry name" value="PH-like_dom_sf"/>
</dbReference>
<gene>
    <name evidence="3" type="ORF">MG293_011027</name>
</gene>
<dbReference type="AlphaFoldDB" id="A0AAD4U824"/>
<evidence type="ECO:0000313" key="4">
    <source>
        <dbReference type="Proteomes" id="UP001214576"/>
    </source>
</evidence>
<comment type="caution">
    <text evidence="3">The sequence shown here is derived from an EMBL/GenBank/DDBJ whole genome shotgun (WGS) entry which is preliminary data.</text>
</comment>
<proteinExistence type="predicted"/>
<dbReference type="PROSITE" id="PS51783">
    <property type="entry name" value="PH_BEACH"/>
    <property type="match status" value="1"/>
</dbReference>
<feature type="domain" description="BEACH-type PH" evidence="2">
    <location>
        <begin position="86"/>
        <end position="152"/>
    </location>
</feature>
<evidence type="ECO:0000259" key="2">
    <source>
        <dbReference type="PROSITE" id="PS51783"/>
    </source>
</evidence>
<name>A0AAD4U824_OVIAM</name>
<dbReference type="Proteomes" id="UP001214576">
    <property type="component" value="Unassembled WGS sequence"/>
</dbReference>
<evidence type="ECO:0000256" key="1">
    <source>
        <dbReference type="SAM" id="MobiDB-lite"/>
    </source>
</evidence>
<accession>A0AAD4U824</accession>
<dbReference type="Gene3D" id="2.30.29.30">
    <property type="entry name" value="Pleckstrin-homology domain (PH domain)/Phosphotyrosine-binding domain (PTB)"/>
    <property type="match status" value="1"/>
</dbReference>
<dbReference type="SUPFAM" id="SSF50729">
    <property type="entry name" value="PH domain-like"/>
    <property type="match status" value="1"/>
</dbReference>
<dbReference type="EMBL" id="JAKZEL010000012">
    <property type="protein sequence ID" value="KAI4538760.1"/>
    <property type="molecule type" value="Genomic_DNA"/>
</dbReference>
<sequence length="152" mass="16408">MPGFVQDGRELGVYHSLESWAPPRSPRSDRDQARPARRCSGGANGSPREEPPLARGPGLSGRRGPTFSFLSPTVTVISLSVYWRGRVGGPVVLSTPAQLIAPVVVAKGTLSITTTEIYFEVDEDDPAFKKIDTKMFKDEVFCGCSAGQHIFG</sequence>
<reference evidence="3" key="1">
    <citation type="submission" date="2022-03" db="EMBL/GenBank/DDBJ databases">
        <title>Genomic analyses of argali, domestic sheep and their hybrids provide insights into chromosomal evolution, heterosis and genetic basis of agronomic traits.</title>
        <authorList>
            <person name="Li M."/>
        </authorList>
    </citation>
    <scope>NUCLEOTIDE SEQUENCE</scope>
    <source>
        <strain evidence="3">CAU-MHL-2022a</strain>
        <tissue evidence="3">Skin</tissue>
    </source>
</reference>
<organism evidence="3 4">
    <name type="scientific">Ovis ammon polii</name>
    <dbReference type="NCBI Taxonomy" id="230172"/>
    <lineage>
        <taxon>Eukaryota</taxon>
        <taxon>Metazoa</taxon>
        <taxon>Chordata</taxon>
        <taxon>Craniata</taxon>
        <taxon>Vertebrata</taxon>
        <taxon>Euteleostomi</taxon>
        <taxon>Mammalia</taxon>
        <taxon>Eutheria</taxon>
        <taxon>Laurasiatheria</taxon>
        <taxon>Artiodactyla</taxon>
        <taxon>Ruminantia</taxon>
        <taxon>Pecora</taxon>
        <taxon>Bovidae</taxon>
        <taxon>Caprinae</taxon>
        <taxon>Ovis</taxon>
    </lineage>
</organism>
<keyword evidence="4" id="KW-1185">Reference proteome</keyword>
<protein>
    <recommendedName>
        <fullName evidence="2">BEACH-type PH domain-containing protein</fullName>
    </recommendedName>
</protein>
<feature type="region of interest" description="Disordered" evidence="1">
    <location>
        <begin position="15"/>
        <end position="64"/>
    </location>
</feature>